<gene>
    <name evidence="2" type="ORF">KW502_12890</name>
</gene>
<reference evidence="2 3" key="1">
    <citation type="submission" date="2021-07" db="EMBL/GenBank/DDBJ databases">
        <title>Mesonia aestuariivivens sp. nov., isolated from a tidal flat.</title>
        <authorList>
            <person name="Kim Y.-O."/>
            <person name="Yoon J.-H."/>
        </authorList>
    </citation>
    <scope>NUCLEOTIDE SEQUENCE [LARGE SCALE GENOMIC DNA]</scope>
    <source>
        <strain evidence="2 3">JHPTF-M18</strain>
    </source>
</reference>
<organism evidence="2 3">
    <name type="scientific">Mesonia aestuariivivens</name>
    <dbReference type="NCBI Taxonomy" id="2796128"/>
    <lineage>
        <taxon>Bacteria</taxon>
        <taxon>Pseudomonadati</taxon>
        <taxon>Bacteroidota</taxon>
        <taxon>Flavobacteriia</taxon>
        <taxon>Flavobacteriales</taxon>
        <taxon>Flavobacteriaceae</taxon>
        <taxon>Mesonia</taxon>
    </lineage>
</organism>
<comment type="caution">
    <text evidence="2">The sequence shown here is derived from an EMBL/GenBank/DDBJ whole genome shotgun (WGS) entry which is preliminary data.</text>
</comment>
<dbReference type="NCBIfam" id="TIGR04127">
    <property type="entry name" value="flavo_near_exo"/>
    <property type="match status" value="1"/>
</dbReference>
<dbReference type="InterPro" id="IPR026414">
    <property type="entry name" value="ExosoTase_F-assoc_memb"/>
</dbReference>
<evidence type="ECO:0000256" key="1">
    <source>
        <dbReference type="SAM" id="Phobius"/>
    </source>
</evidence>
<keyword evidence="1" id="KW-0472">Membrane</keyword>
<feature type="transmembrane region" description="Helical" evidence="1">
    <location>
        <begin position="83"/>
        <end position="102"/>
    </location>
</feature>
<dbReference type="Proteomes" id="UP000719267">
    <property type="component" value="Unassembled WGS sequence"/>
</dbReference>
<keyword evidence="1" id="KW-0812">Transmembrane</keyword>
<sequence>MNNFFKYLLVFIGFLLLALIRFYESEIFYDPLLNFFHGNYHQLAAPDFELWKIFGTTIFRYLLNTFISLGILTLLFSKNVFKFSLLIYGVLLLVLAPIFCICSP</sequence>
<name>A0ABS6W491_9FLAO</name>
<keyword evidence="3" id="KW-1185">Reference proteome</keyword>
<keyword evidence="1" id="KW-1133">Transmembrane helix</keyword>
<evidence type="ECO:0000313" key="3">
    <source>
        <dbReference type="Proteomes" id="UP000719267"/>
    </source>
</evidence>
<protein>
    <submittedName>
        <fullName evidence="2">Exosortase F system-associated protein</fullName>
    </submittedName>
</protein>
<dbReference type="EMBL" id="JAHWDF010000016">
    <property type="protein sequence ID" value="MBW2962688.1"/>
    <property type="molecule type" value="Genomic_DNA"/>
</dbReference>
<feature type="transmembrane region" description="Helical" evidence="1">
    <location>
        <begin position="58"/>
        <end position="77"/>
    </location>
</feature>
<feature type="transmembrane region" description="Helical" evidence="1">
    <location>
        <begin position="6"/>
        <end position="23"/>
    </location>
</feature>
<accession>A0ABS6W491</accession>
<evidence type="ECO:0000313" key="2">
    <source>
        <dbReference type="EMBL" id="MBW2962688.1"/>
    </source>
</evidence>
<proteinExistence type="predicted"/>